<name>A0ABR2I8W7_9EUKA</name>
<dbReference type="Proteomes" id="UP001470230">
    <property type="component" value="Unassembled WGS sequence"/>
</dbReference>
<reference evidence="1 2" key="1">
    <citation type="submission" date="2024-04" db="EMBL/GenBank/DDBJ databases">
        <title>Tritrichomonas musculus Genome.</title>
        <authorList>
            <person name="Alves-Ferreira E."/>
            <person name="Grigg M."/>
            <person name="Lorenzi H."/>
            <person name="Galac M."/>
        </authorList>
    </citation>
    <scope>NUCLEOTIDE SEQUENCE [LARGE SCALE GENOMIC DNA]</scope>
    <source>
        <strain evidence="1 2">EAF2021</strain>
    </source>
</reference>
<keyword evidence="2" id="KW-1185">Reference proteome</keyword>
<evidence type="ECO:0000313" key="2">
    <source>
        <dbReference type="Proteomes" id="UP001470230"/>
    </source>
</evidence>
<proteinExistence type="predicted"/>
<comment type="caution">
    <text evidence="1">The sequence shown here is derived from an EMBL/GenBank/DDBJ whole genome shotgun (WGS) entry which is preliminary data.</text>
</comment>
<dbReference type="EMBL" id="JAPFFF010000019">
    <property type="protein sequence ID" value="KAK8858125.1"/>
    <property type="molecule type" value="Genomic_DNA"/>
</dbReference>
<sequence>MISRKKLEKQLQSHFNFDVLPIDIKDEAINLASNLPLDQFTRLSDKIRYVLKSDLNQYLEKLTDVEKCSFFKCSKSLFSLIKNGYRNSDSSNIGRPTKLLTEEEKKIREWLELRASNNDFPTKREFKQKCVYHLEKQKFDGSFSKNYFD</sequence>
<gene>
    <name evidence="1" type="ORF">M9Y10_013225</name>
</gene>
<evidence type="ECO:0000313" key="1">
    <source>
        <dbReference type="EMBL" id="KAK8858125.1"/>
    </source>
</evidence>
<accession>A0ABR2I8W7</accession>
<organism evidence="1 2">
    <name type="scientific">Tritrichomonas musculus</name>
    <dbReference type="NCBI Taxonomy" id="1915356"/>
    <lineage>
        <taxon>Eukaryota</taxon>
        <taxon>Metamonada</taxon>
        <taxon>Parabasalia</taxon>
        <taxon>Tritrichomonadida</taxon>
        <taxon>Tritrichomonadidae</taxon>
        <taxon>Tritrichomonas</taxon>
    </lineage>
</organism>
<protein>
    <submittedName>
        <fullName evidence="1">Uncharacterized protein</fullName>
    </submittedName>
</protein>